<dbReference type="Gene3D" id="1.20.1250.20">
    <property type="entry name" value="MFS general substrate transporter like domains"/>
    <property type="match status" value="1"/>
</dbReference>
<dbReference type="FunFam" id="1.20.1250.20:FF:000055">
    <property type="entry name" value="Facilitated trehalose transporter Tret1-2 homolog"/>
    <property type="match status" value="1"/>
</dbReference>
<evidence type="ECO:0000256" key="1">
    <source>
        <dbReference type="ARBA" id="ARBA00004651"/>
    </source>
</evidence>
<keyword evidence="8" id="KW-0813">Transport</keyword>
<evidence type="ECO:0000256" key="3">
    <source>
        <dbReference type="ARBA" id="ARBA00022692"/>
    </source>
</evidence>
<comment type="caution">
    <text evidence="11">The sequence shown here is derived from an EMBL/GenBank/DDBJ whole genome shotgun (WGS) entry which is preliminary data.</text>
</comment>
<dbReference type="Pfam" id="PF00083">
    <property type="entry name" value="Sugar_tr"/>
    <property type="match status" value="1"/>
</dbReference>
<dbReference type="EMBL" id="JARPUR010000004">
    <property type="protein sequence ID" value="KAK4877064.1"/>
    <property type="molecule type" value="Genomic_DNA"/>
</dbReference>
<evidence type="ECO:0000256" key="2">
    <source>
        <dbReference type="ARBA" id="ARBA00022475"/>
    </source>
</evidence>
<dbReference type="CDD" id="cd17358">
    <property type="entry name" value="MFS_GLUT6_8_Class3_like"/>
    <property type="match status" value="1"/>
</dbReference>
<dbReference type="PANTHER" id="PTHR48021:SF1">
    <property type="entry name" value="GH07001P-RELATED"/>
    <property type="match status" value="1"/>
</dbReference>
<keyword evidence="12" id="KW-1185">Reference proteome</keyword>
<feature type="transmembrane region" description="Helical" evidence="9">
    <location>
        <begin position="20"/>
        <end position="40"/>
    </location>
</feature>
<keyword evidence="2" id="KW-1003">Cell membrane</keyword>
<dbReference type="PROSITE" id="PS00217">
    <property type="entry name" value="SUGAR_TRANSPORT_2"/>
    <property type="match status" value="1"/>
</dbReference>
<feature type="transmembrane region" description="Helical" evidence="9">
    <location>
        <begin position="149"/>
        <end position="169"/>
    </location>
</feature>
<reference evidence="12" key="1">
    <citation type="submission" date="2023-01" db="EMBL/GenBank/DDBJ databases">
        <title>Key to firefly adult light organ development and bioluminescence: homeobox transcription factors regulate luciferase expression and transportation to peroxisome.</title>
        <authorList>
            <person name="Fu X."/>
        </authorList>
    </citation>
    <scope>NUCLEOTIDE SEQUENCE [LARGE SCALE GENOMIC DNA]</scope>
</reference>
<dbReference type="PRINTS" id="PR00171">
    <property type="entry name" value="SUGRTRNSPORT"/>
</dbReference>
<dbReference type="NCBIfam" id="TIGR00879">
    <property type="entry name" value="SP"/>
    <property type="match status" value="1"/>
</dbReference>
<proteinExistence type="inferred from homology"/>
<keyword evidence="5 9" id="KW-0472">Membrane</keyword>
<evidence type="ECO:0000256" key="6">
    <source>
        <dbReference type="ARBA" id="ARBA00023180"/>
    </source>
</evidence>
<feature type="transmembrane region" description="Helical" evidence="9">
    <location>
        <begin position="429"/>
        <end position="447"/>
    </location>
</feature>
<evidence type="ECO:0000259" key="10">
    <source>
        <dbReference type="PROSITE" id="PS50850"/>
    </source>
</evidence>
<dbReference type="InterPro" id="IPR036259">
    <property type="entry name" value="MFS_trans_sf"/>
</dbReference>
<name>A0AAN7SFP6_9COLE</name>
<gene>
    <name evidence="11" type="ORF">RN001_009570</name>
</gene>
<keyword evidence="4 9" id="KW-1133">Transmembrane helix</keyword>
<dbReference type="Proteomes" id="UP001353858">
    <property type="component" value="Unassembled WGS sequence"/>
</dbReference>
<feature type="domain" description="Major facilitator superfamily (MFS) profile" evidence="10">
    <location>
        <begin position="17"/>
        <end position="451"/>
    </location>
</feature>
<evidence type="ECO:0000313" key="12">
    <source>
        <dbReference type="Proteomes" id="UP001353858"/>
    </source>
</evidence>
<dbReference type="InterPro" id="IPR020846">
    <property type="entry name" value="MFS_dom"/>
</dbReference>
<organism evidence="11 12">
    <name type="scientific">Aquatica leii</name>
    <dbReference type="NCBI Taxonomy" id="1421715"/>
    <lineage>
        <taxon>Eukaryota</taxon>
        <taxon>Metazoa</taxon>
        <taxon>Ecdysozoa</taxon>
        <taxon>Arthropoda</taxon>
        <taxon>Hexapoda</taxon>
        <taxon>Insecta</taxon>
        <taxon>Pterygota</taxon>
        <taxon>Neoptera</taxon>
        <taxon>Endopterygota</taxon>
        <taxon>Coleoptera</taxon>
        <taxon>Polyphaga</taxon>
        <taxon>Elateriformia</taxon>
        <taxon>Elateroidea</taxon>
        <taxon>Lampyridae</taxon>
        <taxon>Luciolinae</taxon>
        <taxon>Aquatica</taxon>
    </lineage>
</organism>
<feature type="transmembrane region" description="Helical" evidence="9">
    <location>
        <begin position="175"/>
        <end position="193"/>
    </location>
</feature>
<feature type="transmembrane region" description="Helical" evidence="9">
    <location>
        <begin position="60"/>
        <end position="83"/>
    </location>
</feature>
<keyword evidence="6" id="KW-0325">Glycoprotein</keyword>
<feature type="transmembrane region" description="Helical" evidence="9">
    <location>
        <begin position="396"/>
        <end position="417"/>
    </location>
</feature>
<dbReference type="SUPFAM" id="SSF103473">
    <property type="entry name" value="MFS general substrate transporter"/>
    <property type="match status" value="1"/>
</dbReference>
<accession>A0AAN7SFP6</accession>
<evidence type="ECO:0000256" key="7">
    <source>
        <dbReference type="ARBA" id="ARBA00024348"/>
    </source>
</evidence>
<feature type="transmembrane region" description="Helical" evidence="9">
    <location>
        <begin position="115"/>
        <end position="137"/>
    </location>
</feature>
<dbReference type="PROSITE" id="PS00216">
    <property type="entry name" value="SUGAR_TRANSPORT_1"/>
    <property type="match status" value="1"/>
</dbReference>
<feature type="transmembrane region" description="Helical" evidence="9">
    <location>
        <begin position="295"/>
        <end position="315"/>
    </location>
</feature>
<dbReference type="InterPro" id="IPR005828">
    <property type="entry name" value="MFS_sugar_transport-like"/>
</dbReference>
<evidence type="ECO:0000256" key="5">
    <source>
        <dbReference type="ARBA" id="ARBA00023136"/>
    </source>
</evidence>
<comment type="similarity">
    <text evidence="7">Belongs to the major facilitator superfamily. Sugar transporter (TC 2.A.1.1) family. Trehalose transporter subfamily.</text>
</comment>
<dbReference type="InterPro" id="IPR050549">
    <property type="entry name" value="MFS_Trehalose_Transporter"/>
</dbReference>
<comment type="subcellular location">
    <subcellularLocation>
        <location evidence="1">Cell membrane</location>
        <topology evidence="1">Multi-pass membrane protein</topology>
    </subcellularLocation>
</comment>
<sequence>MKDAAHAGQSKTGKKLPQYIAALSVCLGSVATGAVLGWTSNVTEEMKAGLFNDIAINDDHLGWIGSFATLGAMVMCFPIGIMCEKLGRKLAMLILTVPFMVGWLLIIFANSVGMIYAGRFITGMAGGAFCVSAPLYTSEIAENEIRGALGSYFQLLLTVGIVFAYIIAFVASVKVYTIILAILPLVFFLVFLFQPETPVYRMKQKREEDARAALIRLRGSDYDVDAELQEIKANLEAEEKNKRSFTEVIKTRSAKVAAIVCFSLMFFQQASGINAVIFYTGSIFKSAGSTLNPKVATIIVGVIQCIATFISSLIVDRLGRRILLLLSDFFMVLSGCVLGIFFSLKDRNLVDDDTITSLGFLPVLALSVFIIVFSLGFGPIPWMISSELFPTEIKSIASSAAGTFNWFMAFLITKFYLNLQNAVGGDVTFYIFSAISLAGTIFTFFVVPETKGKSLEQIQKELNKEA</sequence>
<dbReference type="GO" id="GO:0005886">
    <property type="term" value="C:plasma membrane"/>
    <property type="evidence" value="ECO:0007669"/>
    <property type="project" value="UniProtKB-SubCell"/>
</dbReference>
<feature type="transmembrane region" description="Helical" evidence="9">
    <location>
        <begin position="322"/>
        <end position="344"/>
    </location>
</feature>
<dbReference type="PROSITE" id="PS50850">
    <property type="entry name" value="MFS"/>
    <property type="match status" value="1"/>
</dbReference>
<feature type="transmembrane region" description="Helical" evidence="9">
    <location>
        <begin position="364"/>
        <end position="384"/>
    </location>
</feature>
<feature type="transmembrane region" description="Helical" evidence="9">
    <location>
        <begin position="256"/>
        <end position="280"/>
    </location>
</feature>
<evidence type="ECO:0000256" key="9">
    <source>
        <dbReference type="SAM" id="Phobius"/>
    </source>
</evidence>
<evidence type="ECO:0000256" key="8">
    <source>
        <dbReference type="RuleBase" id="RU003346"/>
    </source>
</evidence>
<dbReference type="InterPro" id="IPR044775">
    <property type="entry name" value="MFS_ERD6/Tret1-like"/>
</dbReference>
<keyword evidence="3 9" id="KW-0812">Transmembrane</keyword>
<evidence type="ECO:0000313" key="11">
    <source>
        <dbReference type="EMBL" id="KAK4877064.1"/>
    </source>
</evidence>
<dbReference type="InterPro" id="IPR005829">
    <property type="entry name" value="Sugar_transporter_CS"/>
</dbReference>
<protein>
    <recommendedName>
        <fullName evidence="10">Major facilitator superfamily (MFS) profile domain-containing protein</fullName>
    </recommendedName>
</protein>
<feature type="transmembrane region" description="Helical" evidence="9">
    <location>
        <begin position="90"/>
        <end position="109"/>
    </location>
</feature>
<dbReference type="AlphaFoldDB" id="A0AAN7SFP6"/>
<dbReference type="InterPro" id="IPR003663">
    <property type="entry name" value="Sugar/inositol_transpt"/>
</dbReference>
<dbReference type="PANTHER" id="PTHR48021">
    <property type="match status" value="1"/>
</dbReference>
<dbReference type="GO" id="GO:0051119">
    <property type="term" value="F:sugar transmembrane transporter activity"/>
    <property type="evidence" value="ECO:0007669"/>
    <property type="project" value="InterPro"/>
</dbReference>
<evidence type="ECO:0000256" key="4">
    <source>
        <dbReference type="ARBA" id="ARBA00022989"/>
    </source>
</evidence>